<keyword evidence="1" id="KW-1133">Transmembrane helix</keyword>
<name>A0AAW5KAB7_9BACT</name>
<feature type="transmembrane region" description="Helical" evidence="1">
    <location>
        <begin position="249"/>
        <end position="273"/>
    </location>
</feature>
<evidence type="ECO:0000313" key="4">
    <source>
        <dbReference type="Proteomes" id="UP001205919"/>
    </source>
</evidence>
<keyword evidence="4" id="KW-1185">Reference proteome</keyword>
<dbReference type="InterPro" id="IPR029044">
    <property type="entry name" value="Nucleotide-diphossugar_trans"/>
</dbReference>
<dbReference type="Pfam" id="PF00535">
    <property type="entry name" value="Glycos_transf_2"/>
    <property type="match status" value="1"/>
</dbReference>
<keyword evidence="1" id="KW-0812">Transmembrane</keyword>
<sequence>MKITVFTPTYNRAHTLLRLYRSLEKQTFSDFEWLIIDDGSTDNTEELITAFIKENKINIRYLKVKNGGKHRAINKATEIAYGEIFFIVDSDDYLLDNALSRLVYWFSTIEKSGDKFVGVCGLRGYSPIKMIGSSFDGVYKDAISSERSKYKIFGDKSEAVYTKILKQYKFPEFYGENFITEAVVWSKLGADGYKMRYFNEIIYITEYLAGGLTDRSSSLFRENINGTLYTYSLLMRHNYPLKTRIRYCLLYLSFFAYSKKYLYFLYCLIFWTYSKFVKRK</sequence>
<evidence type="ECO:0000313" key="3">
    <source>
        <dbReference type="EMBL" id="MCQ4815227.1"/>
    </source>
</evidence>
<evidence type="ECO:0000259" key="2">
    <source>
        <dbReference type="Pfam" id="PF00535"/>
    </source>
</evidence>
<dbReference type="RefSeq" id="WP_008713323.1">
    <property type="nucleotide sequence ID" value="NZ_CABKQM010000008.1"/>
</dbReference>
<comment type="caution">
    <text evidence="3">The sequence shown here is derived from an EMBL/GenBank/DDBJ whole genome shotgun (WGS) entry which is preliminary data.</text>
</comment>
<organism evidence="3 4">
    <name type="scientific">Cloacibacillus evryensis</name>
    <dbReference type="NCBI Taxonomy" id="508460"/>
    <lineage>
        <taxon>Bacteria</taxon>
        <taxon>Thermotogati</taxon>
        <taxon>Synergistota</taxon>
        <taxon>Synergistia</taxon>
        <taxon>Synergistales</taxon>
        <taxon>Synergistaceae</taxon>
        <taxon>Cloacibacillus</taxon>
    </lineage>
</organism>
<reference evidence="3 4" key="1">
    <citation type="submission" date="2022-06" db="EMBL/GenBank/DDBJ databases">
        <title>Isolation of gut microbiota from human fecal samples.</title>
        <authorList>
            <person name="Pamer E.G."/>
            <person name="Barat B."/>
            <person name="Waligurski E."/>
            <person name="Medina S."/>
            <person name="Paddock L."/>
            <person name="Mostad J."/>
        </authorList>
    </citation>
    <scope>NUCLEOTIDE SEQUENCE [LARGE SCALE GENOMIC DNA]</scope>
    <source>
        <strain evidence="3 4">DFI.9.90</strain>
    </source>
</reference>
<dbReference type="InterPro" id="IPR001173">
    <property type="entry name" value="Glyco_trans_2-like"/>
</dbReference>
<accession>A0AAW5KAB7</accession>
<dbReference type="CDD" id="cd00761">
    <property type="entry name" value="Glyco_tranf_GTA_type"/>
    <property type="match status" value="1"/>
</dbReference>
<protein>
    <submittedName>
        <fullName evidence="3">Glycosyltransferase family 2 protein</fullName>
    </submittedName>
</protein>
<dbReference type="EMBL" id="JANFYT010000030">
    <property type="protein sequence ID" value="MCQ4815227.1"/>
    <property type="molecule type" value="Genomic_DNA"/>
</dbReference>
<dbReference type="Gene3D" id="3.90.550.10">
    <property type="entry name" value="Spore Coat Polysaccharide Biosynthesis Protein SpsA, Chain A"/>
    <property type="match status" value="1"/>
</dbReference>
<evidence type="ECO:0000256" key="1">
    <source>
        <dbReference type="SAM" id="Phobius"/>
    </source>
</evidence>
<gene>
    <name evidence="3" type="ORF">NE630_12365</name>
</gene>
<feature type="domain" description="Glycosyltransferase 2-like" evidence="2">
    <location>
        <begin position="4"/>
        <end position="111"/>
    </location>
</feature>
<proteinExistence type="predicted"/>
<dbReference type="PANTHER" id="PTHR22916">
    <property type="entry name" value="GLYCOSYLTRANSFERASE"/>
    <property type="match status" value="1"/>
</dbReference>
<dbReference type="Proteomes" id="UP001205919">
    <property type="component" value="Unassembled WGS sequence"/>
</dbReference>
<dbReference type="PANTHER" id="PTHR22916:SF3">
    <property type="entry name" value="UDP-GLCNAC:BETAGAL BETA-1,3-N-ACETYLGLUCOSAMINYLTRANSFERASE-LIKE PROTEIN 1"/>
    <property type="match status" value="1"/>
</dbReference>
<dbReference type="AlphaFoldDB" id="A0AAW5KAB7"/>
<dbReference type="GO" id="GO:0016758">
    <property type="term" value="F:hexosyltransferase activity"/>
    <property type="evidence" value="ECO:0007669"/>
    <property type="project" value="UniProtKB-ARBA"/>
</dbReference>
<dbReference type="SUPFAM" id="SSF53448">
    <property type="entry name" value="Nucleotide-diphospho-sugar transferases"/>
    <property type="match status" value="1"/>
</dbReference>
<keyword evidence="1" id="KW-0472">Membrane</keyword>